<evidence type="ECO:0000256" key="5">
    <source>
        <dbReference type="ARBA" id="ARBA00022989"/>
    </source>
</evidence>
<dbReference type="Pfam" id="PF01022">
    <property type="entry name" value="HTH_5"/>
    <property type="match status" value="1"/>
</dbReference>
<dbReference type="InterPro" id="IPR001845">
    <property type="entry name" value="HTH_ArsR_DNA-bd_dom"/>
</dbReference>
<keyword evidence="5 7" id="KW-1133">Transmembrane helix</keyword>
<dbReference type="SUPFAM" id="SSF46785">
    <property type="entry name" value="Winged helix' DNA-binding domain"/>
    <property type="match status" value="1"/>
</dbReference>
<dbReference type="Gene3D" id="3.40.50.300">
    <property type="entry name" value="P-loop containing nucleotide triphosphate hydrolases"/>
    <property type="match status" value="1"/>
</dbReference>
<keyword evidence="2 7" id="KW-0812">Transmembrane</keyword>
<evidence type="ECO:0000259" key="8">
    <source>
        <dbReference type="PROSITE" id="PS50893"/>
    </source>
</evidence>
<feature type="domain" description="ABC transmembrane type-1" evidence="9">
    <location>
        <begin position="217"/>
        <end position="504"/>
    </location>
</feature>
<dbReference type="GO" id="GO:0016020">
    <property type="term" value="C:membrane"/>
    <property type="evidence" value="ECO:0007669"/>
    <property type="project" value="UniProtKB-SubCell"/>
</dbReference>
<dbReference type="InterPro" id="IPR011527">
    <property type="entry name" value="ABC1_TM_dom"/>
</dbReference>
<accession>A0AA36HJY8</accession>
<dbReference type="AlphaFoldDB" id="A0AA36HJY8"/>
<dbReference type="EMBL" id="CAUJNA010000001">
    <property type="protein sequence ID" value="CAJ1369774.1"/>
    <property type="molecule type" value="Genomic_DNA"/>
</dbReference>
<name>A0AA36HJY8_9DINO</name>
<evidence type="ECO:0000256" key="1">
    <source>
        <dbReference type="ARBA" id="ARBA00004141"/>
    </source>
</evidence>
<dbReference type="InterPro" id="IPR027417">
    <property type="entry name" value="P-loop_NTPase"/>
</dbReference>
<dbReference type="InterPro" id="IPR017871">
    <property type="entry name" value="ABC_transporter-like_CS"/>
</dbReference>
<dbReference type="SUPFAM" id="SSF90123">
    <property type="entry name" value="ABC transporter transmembrane region"/>
    <property type="match status" value="1"/>
</dbReference>
<feature type="transmembrane region" description="Helical" evidence="7">
    <location>
        <begin position="361"/>
        <end position="380"/>
    </location>
</feature>
<evidence type="ECO:0008006" key="12">
    <source>
        <dbReference type="Google" id="ProtNLM"/>
    </source>
</evidence>
<dbReference type="SMART" id="SM00382">
    <property type="entry name" value="AAA"/>
    <property type="match status" value="1"/>
</dbReference>
<evidence type="ECO:0000256" key="6">
    <source>
        <dbReference type="ARBA" id="ARBA00023136"/>
    </source>
</evidence>
<dbReference type="InterPro" id="IPR039421">
    <property type="entry name" value="Type_1_exporter"/>
</dbReference>
<dbReference type="InterPro" id="IPR011991">
    <property type="entry name" value="ArsR-like_HTH"/>
</dbReference>
<dbReference type="GO" id="GO:0003700">
    <property type="term" value="F:DNA-binding transcription factor activity"/>
    <property type="evidence" value="ECO:0007669"/>
    <property type="project" value="InterPro"/>
</dbReference>
<keyword evidence="3" id="KW-0547">Nucleotide-binding</keyword>
<dbReference type="CDD" id="cd00090">
    <property type="entry name" value="HTH_ARSR"/>
    <property type="match status" value="1"/>
</dbReference>
<evidence type="ECO:0000313" key="10">
    <source>
        <dbReference type="EMBL" id="CAJ1369774.1"/>
    </source>
</evidence>
<dbReference type="InterPro" id="IPR003593">
    <property type="entry name" value="AAA+_ATPase"/>
</dbReference>
<dbReference type="InterPro" id="IPR036390">
    <property type="entry name" value="WH_DNA-bd_sf"/>
</dbReference>
<proteinExistence type="predicted"/>
<dbReference type="PROSITE" id="PS50929">
    <property type="entry name" value="ABC_TM1F"/>
    <property type="match status" value="1"/>
</dbReference>
<feature type="transmembrane region" description="Helical" evidence="7">
    <location>
        <begin position="216"/>
        <end position="238"/>
    </location>
</feature>
<dbReference type="PANTHER" id="PTHR43394:SF1">
    <property type="entry name" value="ATP-BINDING CASSETTE SUB-FAMILY B MEMBER 10, MITOCHONDRIAL"/>
    <property type="match status" value="1"/>
</dbReference>
<comment type="caution">
    <text evidence="10">The sequence shown here is derived from an EMBL/GenBank/DDBJ whole genome shotgun (WGS) entry which is preliminary data.</text>
</comment>
<evidence type="ECO:0000256" key="7">
    <source>
        <dbReference type="SAM" id="Phobius"/>
    </source>
</evidence>
<comment type="subcellular location">
    <subcellularLocation>
        <location evidence="1">Membrane</location>
        <topology evidence="1">Multi-pass membrane protein</topology>
    </subcellularLocation>
</comment>
<dbReference type="Proteomes" id="UP001178507">
    <property type="component" value="Unassembled WGS sequence"/>
</dbReference>
<feature type="transmembrane region" description="Helical" evidence="7">
    <location>
        <begin position="335"/>
        <end position="355"/>
    </location>
</feature>
<dbReference type="GO" id="GO:0015421">
    <property type="term" value="F:ABC-type oligopeptide transporter activity"/>
    <property type="evidence" value="ECO:0007669"/>
    <property type="project" value="TreeGrafter"/>
</dbReference>
<dbReference type="FunFam" id="3.40.50.300:FF:000218">
    <property type="entry name" value="Multidrug ABC transporter ATP-binding protein"/>
    <property type="match status" value="1"/>
</dbReference>
<dbReference type="InterPro" id="IPR003439">
    <property type="entry name" value="ABC_transporter-like_ATP-bd"/>
</dbReference>
<evidence type="ECO:0000256" key="2">
    <source>
        <dbReference type="ARBA" id="ARBA00022692"/>
    </source>
</evidence>
<dbReference type="SUPFAM" id="SSF52540">
    <property type="entry name" value="P-loop containing nucleoside triphosphate hydrolases"/>
    <property type="match status" value="1"/>
</dbReference>
<evidence type="ECO:0000259" key="9">
    <source>
        <dbReference type="PROSITE" id="PS50929"/>
    </source>
</evidence>
<keyword evidence="4" id="KW-0067">ATP-binding</keyword>
<reference evidence="10" key="1">
    <citation type="submission" date="2023-08" db="EMBL/GenBank/DDBJ databases">
        <authorList>
            <person name="Chen Y."/>
            <person name="Shah S."/>
            <person name="Dougan E. K."/>
            <person name="Thang M."/>
            <person name="Chan C."/>
        </authorList>
    </citation>
    <scope>NUCLEOTIDE SEQUENCE</scope>
</reference>
<gene>
    <name evidence="10" type="ORF">EVOR1521_LOCUS419</name>
</gene>
<dbReference type="GO" id="GO:0016887">
    <property type="term" value="F:ATP hydrolysis activity"/>
    <property type="evidence" value="ECO:0007669"/>
    <property type="project" value="InterPro"/>
</dbReference>
<keyword evidence="6 7" id="KW-0472">Membrane</keyword>
<feature type="transmembrane region" description="Helical" evidence="7">
    <location>
        <begin position="258"/>
        <end position="277"/>
    </location>
</feature>
<dbReference type="InterPro" id="IPR036640">
    <property type="entry name" value="ABC1_TM_sf"/>
</dbReference>
<evidence type="ECO:0000256" key="3">
    <source>
        <dbReference type="ARBA" id="ARBA00022741"/>
    </source>
</evidence>
<dbReference type="Pfam" id="PF00664">
    <property type="entry name" value="ABC_membrane"/>
    <property type="match status" value="1"/>
</dbReference>
<dbReference type="Gene3D" id="1.10.10.10">
    <property type="entry name" value="Winged helix-like DNA-binding domain superfamily/Winged helix DNA-binding domain"/>
    <property type="match status" value="1"/>
</dbReference>
<sequence length="790" mass="85874">MADRTRTRLLNALKSAGPQTAADLAQDLSVTSVAVRQHLDGLHQDGLVDFEDVKGSVGRPKRVWDLTSAGHQQFPDSHSTLIVGLLSGLSDLYGDDGLEKLITHREEKTRQSYTEALSDLADLPERVEVLADLRSREGMFWDQMSPLSVSNIFCPETGVACTGVAIARPMLAGLINRYFRPFEKHLKPLDLPVNPLPDQGPLRLVWHFAKMFRRQLVIVSVLAMISAALGLAGIWAIAYVVDGVTAGGAAVFLRGHGWVLAGFFVLFVIVDPLAFLLRQTFAFQTVRILLPAAMRWQAHKAVEAQDLAFFEDTFAGQVASRIAQVTMSVHRQMMLAIETIPYLVIQFGGSFLLLLALSWPLAIPVLVWIAANSLVAWLAIPTYMQRSAKVAAANSRATGAMTDVYSNIAMVKLFAAEDSEAGAIRKVIGETIDTRHSENRSYILTDSCVYFLNVLMILAVVAIGFWGMTGGWVSIGDFVAGLTVTRSLSAASSRFIGVGQSITSTLGTIKDAMPIMTSRPEITDRSGASALDVTKGRISFEDVSFAYHKDRKPILEAFNLTIEPGERVGLVGLSGAGKSTVISLLMRLRDVTSGSISIDEQDIRSVTQASLRSQIGVVTQDISLLNRSIRDNIRYGKPDAGDDEIRAVAKASEALEFIDEQKDSKGRTGLDAHVGDRGVKLSGGQRQRITIARVLLKNAPILILDEATSALDSEAELAIQQNLARMMEGRTTLAVAHRLSTIAAMDRLVVMDKGRVVEEGNHRDLLALGGLYAVLWERQSGGFLALNAAE</sequence>
<evidence type="ECO:0000256" key="4">
    <source>
        <dbReference type="ARBA" id="ARBA00022840"/>
    </source>
</evidence>
<dbReference type="GO" id="GO:0005524">
    <property type="term" value="F:ATP binding"/>
    <property type="evidence" value="ECO:0007669"/>
    <property type="project" value="UniProtKB-KW"/>
</dbReference>
<dbReference type="PROSITE" id="PS00211">
    <property type="entry name" value="ABC_TRANSPORTER_1"/>
    <property type="match status" value="1"/>
</dbReference>
<protein>
    <recommendedName>
        <fullName evidence="12">ABC transporter</fullName>
    </recommendedName>
</protein>
<dbReference type="Pfam" id="PF00005">
    <property type="entry name" value="ABC_tran"/>
    <property type="match status" value="1"/>
</dbReference>
<feature type="domain" description="ABC transporter" evidence="8">
    <location>
        <begin position="538"/>
        <end position="778"/>
    </location>
</feature>
<feature type="transmembrane region" description="Helical" evidence="7">
    <location>
        <begin position="448"/>
        <end position="468"/>
    </location>
</feature>
<dbReference type="CDD" id="cd07346">
    <property type="entry name" value="ABC_6TM_exporters"/>
    <property type="match status" value="1"/>
</dbReference>
<organism evidence="10 11">
    <name type="scientific">Effrenium voratum</name>
    <dbReference type="NCBI Taxonomy" id="2562239"/>
    <lineage>
        <taxon>Eukaryota</taxon>
        <taxon>Sar</taxon>
        <taxon>Alveolata</taxon>
        <taxon>Dinophyceae</taxon>
        <taxon>Suessiales</taxon>
        <taxon>Symbiodiniaceae</taxon>
        <taxon>Effrenium</taxon>
    </lineage>
</organism>
<dbReference type="PROSITE" id="PS50893">
    <property type="entry name" value="ABC_TRANSPORTER_2"/>
    <property type="match status" value="1"/>
</dbReference>
<evidence type="ECO:0000313" key="11">
    <source>
        <dbReference type="Proteomes" id="UP001178507"/>
    </source>
</evidence>
<dbReference type="InterPro" id="IPR036388">
    <property type="entry name" value="WH-like_DNA-bd_sf"/>
</dbReference>
<dbReference type="PANTHER" id="PTHR43394">
    <property type="entry name" value="ATP-DEPENDENT PERMEASE MDL1, MITOCHONDRIAL"/>
    <property type="match status" value="1"/>
</dbReference>
<dbReference type="Gene3D" id="1.20.1560.10">
    <property type="entry name" value="ABC transporter type 1, transmembrane domain"/>
    <property type="match status" value="1"/>
</dbReference>
<keyword evidence="11" id="KW-1185">Reference proteome</keyword>